<evidence type="ECO:0000256" key="4">
    <source>
        <dbReference type="ARBA" id="ARBA00023157"/>
    </source>
</evidence>
<dbReference type="FunFam" id="3.40.30.10:FF:000001">
    <property type="entry name" value="Thioredoxin"/>
    <property type="match status" value="1"/>
</dbReference>
<dbReference type="PIRSF" id="PIRSF000077">
    <property type="entry name" value="Thioredoxin"/>
    <property type="match status" value="1"/>
</dbReference>
<evidence type="ECO:0000256" key="3">
    <source>
        <dbReference type="ARBA" id="ARBA00022982"/>
    </source>
</evidence>
<keyword evidence="3" id="KW-0249">Electron transport</keyword>
<dbReference type="GO" id="GO:0045454">
    <property type="term" value="P:cell redox homeostasis"/>
    <property type="evidence" value="ECO:0007669"/>
    <property type="project" value="TreeGrafter"/>
</dbReference>
<comment type="caution">
    <text evidence="11">The sequence shown here is derived from an EMBL/GenBank/DDBJ whole genome shotgun (WGS) entry which is preliminary data.</text>
</comment>
<dbReference type="RefSeq" id="WP_007343009.1">
    <property type="nucleotide sequence ID" value="NZ_GL878494.1"/>
</dbReference>
<dbReference type="STRING" id="267212.GCA_001063965_00502"/>
<evidence type="ECO:0000256" key="6">
    <source>
        <dbReference type="NCBIfam" id="TIGR01068"/>
    </source>
</evidence>
<keyword evidence="11" id="KW-0560">Oxidoreductase</keyword>
<dbReference type="GO" id="GO:0005829">
    <property type="term" value="C:cytosol"/>
    <property type="evidence" value="ECO:0007669"/>
    <property type="project" value="TreeGrafter"/>
</dbReference>
<dbReference type="InterPro" id="IPR013766">
    <property type="entry name" value="Thioredoxin_domain"/>
</dbReference>
<dbReference type="HOGENOM" id="CLU_090389_10_2_4"/>
<evidence type="ECO:0000256" key="7">
    <source>
        <dbReference type="PIRNR" id="PIRNR000077"/>
    </source>
</evidence>
<feature type="active site" description="Nucleophile" evidence="8">
    <location>
        <position position="34"/>
    </location>
</feature>
<dbReference type="PROSITE" id="PS51352">
    <property type="entry name" value="THIOREDOXIN_2"/>
    <property type="match status" value="1"/>
</dbReference>
<evidence type="ECO:0000256" key="1">
    <source>
        <dbReference type="ARBA" id="ARBA00008987"/>
    </source>
</evidence>
<sequence length="109" mass="11947">MSSELIIHTTDVNFEQDVLNSDIPVLLDFWAPWCGPCKMIAPILDEVAAEYQGRLKIVKINIDENEQTPAKFGVRGIPTLMVFKDGQNTATKVGALAKGQLTAFINASI</sequence>
<dbReference type="OrthoDB" id="9790390at2"/>
<accession>F2BE47</accession>
<organism evidence="11 12">
    <name type="scientific">Neisseria bacilliformis ATCC BAA-1200</name>
    <dbReference type="NCBI Taxonomy" id="888742"/>
    <lineage>
        <taxon>Bacteria</taxon>
        <taxon>Pseudomonadati</taxon>
        <taxon>Pseudomonadota</taxon>
        <taxon>Betaproteobacteria</taxon>
        <taxon>Neisseriales</taxon>
        <taxon>Neisseriaceae</taxon>
        <taxon>Neisseria</taxon>
    </lineage>
</organism>
<protein>
    <recommendedName>
        <fullName evidence="6 7">Thioredoxin</fullName>
    </recommendedName>
</protein>
<name>F2BE47_9NEIS</name>
<feature type="site" description="Contributes to redox potential value" evidence="8">
    <location>
        <position position="36"/>
    </location>
</feature>
<evidence type="ECO:0000313" key="12">
    <source>
        <dbReference type="Proteomes" id="UP000004105"/>
    </source>
</evidence>
<evidence type="ECO:0000259" key="10">
    <source>
        <dbReference type="PROSITE" id="PS51352"/>
    </source>
</evidence>
<dbReference type="Pfam" id="PF00085">
    <property type="entry name" value="Thioredoxin"/>
    <property type="match status" value="1"/>
</dbReference>
<feature type="disulfide bond" description="Redox-active" evidence="9">
    <location>
        <begin position="34"/>
        <end position="37"/>
    </location>
</feature>
<evidence type="ECO:0000256" key="5">
    <source>
        <dbReference type="ARBA" id="ARBA00023284"/>
    </source>
</evidence>
<dbReference type="PRINTS" id="PR00421">
    <property type="entry name" value="THIOREDOXIN"/>
</dbReference>
<evidence type="ECO:0000256" key="2">
    <source>
        <dbReference type="ARBA" id="ARBA00022448"/>
    </source>
</evidence>
<dbReference type="PANTHER" id="PTHR45663:SF11">
    <property type="entry name" value="GEO12009P1"/>
    <property type="match status" value="1"/>
</dbReference>
<dbReference type="NCBIfam" id="TIGR01068">
    <property type="entry name" value="thioredoxin"/>
    <property type="match status" value="1"/>
</dbReference>
<feature type="domain" description="Thioredoxin" evidence="10">
    <location>
        <begin position="1"/>
        <end position="109"/>
    </location>
</feature>
<keyword evidence="4 9" id="KW-1015">Disulfide bond</keyword>
<dbReference type="CDD" id="cd02947">
    <property type="entry name" value="TRX_family"/>
    <property type="match status" value="1"/>
</dbReference>
<dbReference type="InterPro" id="IPR017937">
    <property type="entry name" value="Thioredoxin_CS"/>
</dbReference>
<dbReference type="PANTHER" id="PTHR45663">
    <property type="entry name" value="GEO12009P1"/>
    <property type="match status" value="1"/>
</dbReference>
<dbReference type="GO" id="GO:0015035">
    <property type="term" value="F:protein-disulfide reductase activity"/>
    <property type="evidence" value="ECO:0007669"/>
    <property type="project" value="UniProtKB-UniRule"/>
</dbReference>
<proteinExistence type="inferred from homology"/>
<evidence type="ECO:0000313" key="11">
    <source>
        <dbReference type="EMBL" id="EGF10366.1"/>
    </source>
</evidence>
<gene>
    <name evidence="11" type="primary">trxA</name>
    <name evidence="11" type="ORF">HMPREF9123_2003</name>
</gene>
<dbReference type="Gene3D" id="3.40.30.10">
    <property type="entry name" value="Glutaredoxin"/>
    <property type="match status" value="1"/>
</dbReference>
<dbReference type="AlphaFoldDB" id="F2BE47"/>
<feature type="active site" description="Nucleophile" evidence="8">
    <location>
        <position position="37"/>
    </location>
</feature>
<evidence type="ECO:0000256" key="9">
    <source>
        <dbReference type="PIRSR" id="PIRSR000077-4"/>
    </source>
</evidence>
<feature type="site" description="Contributes to redox potential value" evidence="8">
    <location>
        <position position="35"/>
    </location>
</feature>
<dbReference type="PROSITE" id="PS00194">
    <property type="entry name" value="THIOREDOXIN_1"/>
    <property type="match status" value="1"/>
</dbReference>
<feature type="site" description="Deprotonates C-terminal active site Cys" evidence="8">
    <location>
        <position position="28"/>
    </location>
</feature>
<keyword evidence="2" id="KW-0813">Transport</keyword>
<dbReference type="EMBL" id="AFAY01000042">
    <property type="protein sequence ID" value="EGF10366.1"/>
    <property type="molecule type" value="Genomic_DNA"/>
</dbReference>
<evidence type="ECO:0000256" key="8">
    <source>
        <dbReference type="PIRSR" id="PIRSR000077-1"/>
    </source>
</evidence>
<dbReference type="Proteomes" id="UP000004105">
    <property type="component" value="Unassembled WGS sequence"/>
</dbReference>
<dbReference type="InterPro" id="IPR005746">
    <property type="entry name" value="Thioredoxin"/>
</dbReference>
<dbReference type="NCBIfam" id="NF006898">
    <property type="entry name" value="PRK09381.1"/>
    <property type="match status" value="1"/>
</dbReference>
<keyword evidence="5 9" id="KW-0676">Redox-active center</keyword>
<keyword evidence="12" id="KW-1185">Reference proteome</keyword>
<comment type="similarity">
    <text evidence="1 7">Belongs to the thioredoxin family.</text>
</comment>
<dbReference type="InterPro" id="IPR036249">
    <property type="entry name" value="Thioredoxin-like_sf"/>
</dbReference>
<reference evidence="11 12" key="1">
    <citation type="submission" date="2011-02" db="EMBL/GenBank/DDBJ databases">
        <authorList>
            <person name="Muzny D."/>
            <person name="Qin X."/>
            <person name="Deng J."/>
            <person name="Jiang H."/>
            <person name="Liu Y."/>
            <person name="Qu J."/>
            <person name="Song X.-Z."/>
            <person name="Zhang L."/>
            <person name="Thornton R."/>
            <person name="Coyle M."/>
            <person name="Francisco L."/>
            <person name="Jackson L."/>
            <person name="Javaid M."/>
            <person name="Korchina V."/>
            <person name="Kovar C."/>
            <person name="Mata R."/>
            <person name="Mathew T."/>
            <person name="Ngo R."/>
            <person name="Nguyen L."/>
            <person name="Nguyen N."/>
            <person name="Okwuonu G."/>
            <person name="Ongeri F."/>
            <person name="Pham C."/>
            <person name="Simmons D."/>
            <person name="Wilczek-Boney K."/>
            <person name="Hale W."/>
            <person name="Jakkamsetti A."/>
            <person name="Pham P."/>
            <person name="Ruth R."/>
            <person name="San Lucas F."/>
            <person name="Warren J."/>
            <person name="Zhang J."/>
            <person name="Zhao Z."/>
            <person name="Zhou C."/>
            <person name="Zhu D."/>
            <person name="Lee S."/>
            <person name="Bess C."/>
            <person name="Blankenburg K."/>
            <person name="Forbes L."/>
            <person name="Fu Q."/>
            <person name="Gubbala S."/>
            <person name="Hirani K."/>
            <person name="Jayaseelan J.C."/>
            <person name="Lara F."/>
            <person name="Munidasa M."/>
            <person name="Palculict T."/>
            <person name="Patil S."/>
            <person name="Pu L.-L."/>
            <person name="Saada N."/>
            <person name="Tang L."/>
            <person name="Weissenberger G."/>
            <person name="Zhu Y."/>
            <person name="Hemphill L."/>
            <person name="Shang Y."/>
            <person name="Youmans B."/>
            <person name="Ayvaz T."/>
            <person name="Ross M."/>
            <person name="Santibanez J."/>
            <person name="Aqrawi P."/>
            <person name="Gross S."/>
            <person name="Joshi V."/>
            <person name="Fowler G."/>
            <person name="Nazareth L."/>
            <person name="Reid J."/>
            <person name="Worley K."/>
            <person name="Petrosino J."/>
            <person name="Highlander S."/>
            <person name="Gibbs R."/>
        </authorList>
    </citation>
    <scope>NUCLEOTIDE SEQUENCE [LARGE SCALE GENOMIC DNA]</scope>
    <source>
        <strain evidence="11 12">ATCC BAA-1200</strain>
    </source>
</reference>
<dbReference type="SUPFAM" id="SSF52833">
    <property type="entry name" value="Thioredoxin-like"/>
    <property type="match status" value="1"/>
</dbReference>